<keyword evidence="3" id="KW-1185">Reference proteome</keyword>
<dbReference type="RefSeq" id="WP_078111222.1">
    <property type="nucleotide sequence ID" value="NZ_CP065424.1"/>
</dbReference>
<dbReference type="Proteomes" id="UP000189761">
    <property type="component" value="Unassembled WGS sequence"/>
</dbReference>
<keyword evidence="1" id="KW-0812">Transmembrane</keyword>
<accession>A0A8E2I3U0</accession>
<comment type="caution">
    <text evidence="2">The sequence shown here is derived from an EMBL/GenBank/DDBJ whole genome shotgun (WGS) entry which is preliminary data.</text>
</comment>
<protein>
    <recommendedName>
        <fullName evidence="4">Sigma-X negative effector</fullName>
    </recommendedName>
</protein>
<organism evidence="2 3">
    <name type="scientific">Heyndrickxia oleronia</name>
    <dbReference type="NCBI Taxonomy" id="38875"/>
    <lineage>
        <taxon>Bacteria</taxon>
        <taxon>Bacillati</taxon>
        <taxon>Bacillota</taxon>
        <taxon>Bacilli</taxon>
        <taxon>Bacillales</taxon>
        <taxon>Bacillaceae</taxon>
        <taxon>Heyndrickxia</taxon>
    </lineage>
</organism>
<feature type="transmembrane region" description="Helical" evidence="1">
    <location>
        <begin position="47"/>
        <end position="69"/>
    </location>
</feature>
<keyword evidence="1" id="KW-0472">Membrane</keyword>
<dbReference type="AlphaFoldDB" id="A0A8E2I3U0"/>
<evidence type="ECO:0000313" key="2">
    <source>
        <dbReference type="EMBL" id="OOP66224.1"/>
    </source>
</evidence>
<dbReference type="EMBL" id="MTLA01000347">
    <property type="protein sequence ID" value="OOP66224.1"/>
    <property type="molecule type" value="Genomic_DNA"/>
</dbReference>
<proteinExistence type="predicted"/>
<keyword evidence="1" id="KW-1133">Transmembrane helix</keyword>
<evidence type="ECO:0000313" key="3">
    <source>
        <dbReference type="Proteomes" id="UP000189761"/>
    </source>
</evidence>
<evidence type="ECO:0008006" key="4">
    <source>
        <dbReference type="Google" id="ProtNLM"/>
    </source>
</evidence>
<sequence length="404" mass="46821">MAEYENEEEYIKNLLMNMPKMSDQRSPEEIYRNIKYKVEKKQSKKKMLMIPSVIIATFAIIVVLISSSFKQSNPNEIAKSTIDTKKESIENKVIIDQDQQNIEHNSQFSYSEKRDASPDEGIVSEFSTRTINEKSTLAIYEQDLQQNDMFTYGVFTKDAILVPISVEVSKSDIDWFTNYLQTAEALPLEQWGFASLPNIPGKVQYIQNEKKLHITVPKEQVKKVPEYVEQNLTRILQYSFSFLNHIKEVDYSDENGDPIQLNNIGLLKPYKVSPLVNVGYFSYQTNGMKLLVPSDLEYNSFNSAIENMKKAPNDFYQPIIPNQIYLKATENHDKSLNIEFNKLLDFSQGNEDYQLMLDGILLTAKSFGYKEVFFKNVSPMKWEKFDFSKPIKVPISPNKYTIKR</sequence>
<gene>
    <name evidence="2" type="ORF">BWZ43_22065</name>
</gene>
<evidence type="ECO:0000256" key="1">
    <source>
        <dbReference type="SAM" id="Phobius"/>
    </source>
</evidence>
<name>A0A8E2I3U0_9BACI</name>
<reference evidence="2 3" key="1">
    <citation type="submission" date="2017-01" db="EMBL/GenBank/DDBJ databases">
        <title>Draft genome sequence of Bacillus oleronius.</title>
        <authorList>
            <person name="Allam M."/>
        </authorList>
    </citation>
    <scope>NUCLEOTIDE SEQUENCE [LARGE SCALE GENOMIC DNA]</scope>
    <source>
        <strain evidence="2 3">DSM 9356</strain>
    </source>
</reference>